<reference evidence="1" key="1">
    <citation type="submission" date="2021-06" db="EMBL/GenBank/DDBJ databases">
        <authorList>
            <person name="Kallberg Y."/>
            <person name="Tangrot J."/>
            <person name="Rosling A."/>
        </authorList>
    </citation>
    <scope>NUCLEOTIDE SEQUENCE</scope>
    <source>
        <strain evidence="1">IL203A</strain>
    </source>
</reference>
<keyword evidence="2" id="KW-1185">Reference proteome</keyword>
<name>A0ACA9Q0X7_9GLOM</name>
<comment type="caution">
    <text evidence="1">The sequence shown here is derived from an EMBL/GenBank/DDBJ whole genome shotgun (WGS) entry which is preliminary data.</text>
</comment>
<accession>A0ACA9Q0X7</accession>
<feature type="non-terminal residue" evidence="1">
    <location>
        <position position="1"/>
    </location>
</feature>
<dbReference type="EMBL" id="CAJVPU010037277">
    <property type="protein sequence ID" value="CAG8732140.1"/>
    <property type="molecule type" value="Genomic_DNA"/>
</dbReference>
<evidence type="ECO:0000313" key="2">
    <source>
        <dbReference type="Proteomes" id="UP000789702"/>
    </source>
</evidence>
<protein>
    <submittedName>
        <fullName evidence="1">3767_t:CDS:1</fullName>
    </submittedName>
</protein>
<feature type="non-terminal residue" evidence="1">
    <location>
        <position position="84"/>
    </location>
</feature>
<dbReference type="Proteomes" id="UP000789702">
    <property type="component" value="Unassembled WGS sequence"/>
</dbReference>
<proteinExistence type="predicted"/>
<gene>
    <name evidence="1" type="ORF">DHETER_LOCUS13508</name>
</gene>
<evidence type="ECO:0000313" key="1">
    <source>
        <dbReference type="EMBL" id="CAG8732140.1"/>
    </source>
</evidence>
<sequence>VDNELTLSGVYKFTSLNGNASIATTTKLLETTDKKGKSTFNPASRKIVVSSPNLTGKCTQEEQIFCNWNFCNMSFQTKPDLRKH</sequence>
<organism evidence="1 2">
    <name type="scientific">Dentiscutata heterogama</name>
    <dbReference type="NCBI Taxonomy" id="1316150"/>
    <lineage>
        <taxon>Eukaryota</taxon>
        <taxon>Fungi</taxon>
        <taxon>Fungi incertae sedis</taxon>
        <taxon>Mucoromycota</taxon>
        <taxon>Glomeromycotina</taxon>
        <taxon>Glomeromycetes</taxon>
        <taxon>Diversisporales</taxon>
        <taxon>Gigasporaceae</taxon>
        <taxon>Dentiscutata</taxon>
    </lineage>
</organism>